<evidence type="ECO:0000259" key="3">
    <source>
        <dbReference type="PROSITE" id="PS51833"/>
    </source>
</evidence>
<reference evidence="4 5" key="1">
    <citation type="submission" date="2020-11" db="EMBL/GenBank/DDBJ databases">
        <title>Complete genome sequence for Salinimonas sp. strain G2-b.</title>
        <authorList>
            <person name="Park S.-J."/>
        </authorList>
    </citation>
    <scope>NUCLEOTIDE SEQUENCE [LARGE SCALE GENOMIC DNA]</scope>
    <source>
        <strain evidence="4 5">G2-b</strain>
    </source>
</reference>
<dbReference type="RefSeq" id="WP_195809969.1">
    <property type="nucleotide sequence ID" value="NZ_CP064795.1"/>
</dbReference>
<evidence type="ECO:0000259" key="2">
    <source>
        <dbReference type="PROSITE" id="PS01124"/>
    </source>
</evidence>
<accession>A0A7S9DW10</accession>
<sequence>MQYKGLFWSAMVRAILSMRRDQGTVSMADADALASLPDLEAGLIDNVALHELLEALCPPAQRETLGRSLIGYFDFNKMGNLVVYATATEHIEAALTALVPRAEQVFHDAITRQTADDTHIELSWQASPYPLIDDLQSYFLLTLCRHLAGRQFDFAYTRGLPAKQQCLLAALSRSEWQSGARIAVGIDADWLQRPSFYHSQAMEKLLAPTLSRIETPGLKDTLLHIFAKAEAPARIRAEWAAQQMNQTESGLRRMLRAHNIAFSSVLKEYIHDKSCHRLLAGEKTEDTAVSLGFADRRSFERSFKEYAGISAGQLRQLGNRLRFQKGNHSLLDIVDNLPPLPATIQSLLQLDDDTMTLKSVVQLIQKDPIFQAHIMSKASKAIYGSSPDTLEQAIGRNLGLSNIKQLAVVFAAQQQLNAQCRHPDVEKLADAMLLSLPVFEALNTETETPVATTDTLKQLILFSTLSVFLVFHDKCLFVDGVMRAWDEAQTFSDFVSRLSQEFGVCLYGATSLMLLRWGFNSEINQTLWKLCQVAESQAAGGAAGQVLHAHNISFTLNAMGHESHPIVYDSMIPALAARIKSVISQWQ</sequence>
<proteinExistence type="predicted"/>
<dbReference type="EMBL" id="CP064795">
    <property type="protein sequence ID" value="QPG04877.1"/>
    <property type="molecule type" value="Genomic_DNA"/>
</dbReference>
<dbReference type="Gene3D" id="1.10.10.60">
    <property type="entry name" value="Homeodomain-like"/>
    <property type="match status" value="1"/>
</dbReference>
<dbReference type="GO" id="GO:0005829">
    <property type="term" value="C:cytosol"/>
    <property type="evidence" value="ECO:0007669"/>
    <property type="project" value="TreeGrafter"/>
</dbReference>
<dbReference type="Gene3D" id="1.10.3210.10">
    <property type="entry name" value="Hypothetical protein af1432"/>
    <property type="match status" value="1"/>
</dbReference>
<gene>
    <name evidence="4" type="ORF">IT774_11965</name>
</gene>
<dbReference type="PANTHER" id="PTHR47894">
    <property type="entry name" value="HTH-TYPE TRANSCRIPTIONAL REGULATOR GADX"/>
    <property type="match status" value="1"/>
</dbReference>
<dbReference type="SUPFAM" id="SSF109604">
    <property type="entry name" value="HD-domain/PDEase-like"/>
    <property type="match status" value="1"/>
</dbReference>
<feature type="domain" description="HTH araC/xylS-type" evidence="2">
    <location>
        <begin position="220"/>
        <end position="317"/>
    </location>
</feature>
<dbReference type="AlphaFoldDB" id="A0A7S9DW10"/>
<dbReference type="PANTHER" id="PTHR47894:SF4">
    <property type="entry name" value="HTH-TYPE TRANSCRIPTIONAL REGULATOR GADX"/>
    <property type="match status" value="1"/>
</dbReference>
<organism evidence="4 5">
    <name type="scientific">Salinimonas marina</name>
    <dbReference type="NCBI Taxonomy" id="2785918"/>
    <lineage>
        <taxon>Bacteria</taxon>
        <taxon>Pseudomonadati</taxon>
        <taxon>Pseudomonadota</taxon>
        <taxon>Gammaproteobacteria</taxon>
        <taxon>Alteromonadales</taxon>
        <taxon>Alteromonadaceae</taxon>
        <taxon>Alteromonas/Salinimonas group</taxon>
        <taxon>Salinimonas</taxon>
    </lineage>
</organism>
<dbReference type="PROSITE" id="PS51833">
    <property type="entry name" value="HDOD"/>
    <property type="match status" value="1"/>
</dbReference>
<dbReference type="Proteomes" id="UP000595095">
    <property type="component" value="Chromosome"/>
</dbReference>
<dbReference type="GO" id="GO:0003700">
    <property type="term" value="F:DNA-binding transcription factor activity"/>
    <property type="evidence" value="ECO:0007669"/>
    <property type="project" value="InterPro"/>
</dbReference>
<dbReference type="Pfam" id="PF08668">
    <property type="entry name" value="HDOD"/>
    <property type="match status" value="1"/>
</dbReference>
<dbReference type="SMART" id="SM00342">
    <property type="entry name" value="HTH_ARAC"/>
    <property type="match status" value="1"/>
</dbReference>
<dbReference type="PROSITE" id="PS01124">
    <property type="entry name" value="HTH_ARAC_FAMILY_2"/>
    <property type="match status" value="1"/>
</dbReference>
<evidence type="ECO:0000313" key="4">
    <source>
        <dbReference type="EMBL" id="QPG04877.1"/>
    </source>
</evidence>
<dbReference type="GO" id="GO:0000976">
    <property type="term" value="F:transcription cis-regulatory region binding"/>
    <property type="evidence" value="ECO:0007669"/>
    <property type="project" value="TreeGrafter"/>
</dbReference>
<keyword evidence="5" id="KW-1185">Reference proteome</keyword>
<dbReference type="InterPro" id="IPR013976">
    <property type="entry name" value="HDOD"/>
</dbReference>
<dbReference type="Pfam" id="PF12833">
    <property type="entry name" value="HTH_18"/>
    <property type="match status" value="1"/>
</dbReference>
<keyword evidence="1" id="KW-0238">DNA-binding</keyword>
<dbReference type="InterPro" id="IPR018060">
    <property type="entry name" value="HTH_AraC"/>
</dbReference>
<dbReference type="KEGG" id="smaa:IT774_11965"/>
<protein>
    <submittedName>
        <fullName evidence="4">HDOD domain-containing protein</fullName>
    </submittedName>
</protein>
<evidence type="ECO:0000313" key="5">
    <source>
        <dbReference type="Proteomes" id="UP000595095"/>
    </source>
</evidence>
<feature type="domain" description="HDOD" evidence="3">
    <location>
        <begin position="337"/>
        <end position="533"/>
    </location>
</feature>
<evidence type="ECO:0000256" key="1">
    <source>
        <dbReference type="ARBA" id="ARBA00023125"/>
    </source>
</evidence>
<name>A0A7S9DW10_9ALTE</name>